<feature type="transmembrane region" description="Helical" evidence="2">
    <location>
        <begin position="9"/>
        <end position="29"/>
    </location>
</feature>
<keyword evidence="2" id="KW-0812">Transmembrane</keyword>
<accession>S0NHU6</accession>
<evidence type="ECO:0000313" key="5">
    <source>
        <dbReference type="Proteomes" id="UP000014136"/>
    </source>
</evidence>
<dbReference type="HOGENOM" id="CLU_155774_0_0_9"/>
<dbReference type="GO" id="GO:0016020">
    <property type="term" value="C:membrane"/>
    <property type="evidence" value="ECO:0007669"/>
    <property type="project" value="InterPro"/>
</dbReference>
<dbReference type="PATRIC" id="fig|1139996.3.peg.1200"/>
<gene>
    <name evidence="4" type="ORF">OMQ_01221</name>
</gene>
<evidence type="ECO:0000259" key="3">
    <source>
        <dbReference type="Pfam" id="PF00892"/>
    </source>
</evidence>
<feature type="domain" description="EamA" evidence="3">
    <location>
        <begin position="6"/>
        <end position="83"/>
    </location>
</feature>
<comment type="caution">
    <text evidence="4">The sequence shown here is derived from an EMBL/GenBank/DDBJ whole genome shotgun (WGS) entry which is preliminary data.</text>
</comment>
<dbReference type="STRING" id="41997.RV16_GL000849"/>
<comment type="similarity">
    <text evidence="1">Belongs to the EamA transporter family.</text>
</comment>
<dbReference type="AlphaFoldDB" id="S0NHU6"/>
<evidence type="ECO:0000256" key="1">
    <source>
        <dbReference type="ARBA" id="ARBA00007362"/>
    </source>
</evidence>
<keyword evidence="2" id="KW-1133">Transmembrane helix</keyword>
<feature type="transmembrane region" description="Helical" evidence="2">
    <location>
        <begin position="35"/>
        <end position="54"/>
    </location>
</feature>
<dbReference type="InterPro" id="IPR000620">
    <property type="entry name" value="EamA_dom"/>
</dbReference>
<evidence type="ECO:0000313" key="4">
    <source>
        <dbReference type="EMBL" id="EOT29269.1"/>
    </source>
</evidence>
<keyword evidence="5" id="KW-1185">Reference proteome</keyword>
<keyword evidence="2" id="KW-0472">Membrane</keyword>
<protein>
    <recommendedName>
        <fullName evidence="3">EamA domain-containing protein</fullName>
    </recommendedName>
</protein>
<name>S0NHU6_9ENTE</name>
<sequence length="88" mass="10265">MNEEVKGHVLAMLTIFIWGTTFVSTKLLLSDFSPIEILFCRFFIGLIALSLLVFKRFRWTGWRRELILSIVGLCGVTLYFLWISLEHP</sequence>
<dbReference type="OrthoDB" id="9805239at2"/>
<dbReference type="RefSeq" id="WP_016175018.1">
    <property type="nucleotide sequence ID" value="NZ_KE136389.1"/>
</dbReference>
<feature type="transmembrane region" description="Helical" evidence="2">
    <location>
        <begin position="66"/>
        <end position="85"/>
    </location>
</feature>
<reference evidence="4 5" key="1">
    <citation type="submission" date="2013-03" db="EMBL/GenBank/DDBJ databases">
        <title>The Genome Sequence of Enterococcus saccharolyticus ATCC_43076 (Illumina only assembly).</title>
        <authorList>
            <consortium name="The Broad Institute Genomics Platform"/>
            <consortium name="The Broad Institute Genome Sequencing Center for Infectious Disease"/>
            <person name="Earl A."/>
            <person name="Russ C."/>
            <person name="Gilmore M."/>
            <person name="Surin D."/>
            <person name="Walker B."/>
            <person name="Young S."/>
            <person name="Zeng Q."/>
            <person name="Gargeya S."/>
            <person name="Fitzgerald M."/>
            <person name="Haas B."/>
            <person name="Abouelleil A."/>
            <person name="Allen A.W."/>
            <person name="Alvarado L."/>
            <person name="Arachchi H.M."/>
            <person name="Berlin A.M."/>
            <person name="Chapman S.B."/>
            <person name="Gainer-Dewar J."/>
            <person name="Goldberg J."/>
            <person name="Griggs A."/>
            <person name="Gujja S."/>
            <person name="Hansen M."/>
            <person name="Howarth C."/>
            <person name="Imamovic A."/>
            <person name="Ireland A."/>
            <person name="Larimer J."/>
            <person name="McCowan C."/>
            <person name="Murphy C."/>
            <person name="Pearson M."/>
            <person name="Poon T.W."/>
            <person name="Priest M."/>
            <person name="Roberts A."/>
            <person name="Saif S."/>
            <person name="Shea T."/>
            <person name="Sisk P."/>
            <person name="Sykes S."/>
            <person name="Wortman J."/>
            <person name="Nusbaum C."/>
            <person name="Birren B."/>
        </authorList>
    </citation>
    <scope>NUCLEOTIDE SEQUENCE [LARGE SCALE GENOMIC DNA]</scope>
    <source>
        <strain evidence="4 5">ATCC 43076</strain>
    </source>
</reference>
<proteinExistence type="inferred from homology"/>
<dbReference type="Pfam" id="PF00892">
    <property type="entry name" value="EamA"/>
    <property type="match status" value="1"/>
</dbReference>
<dbReference type="eggNOG" id="COG0697">
    <property type="taxonomic scope" value="Bacteria"/>
</dbReference>
<dbReference type="EMBL" id="AHYT01000004">
    <property type="protein sequence ID" value="EOT29269.1"/>
    <property type="molecule type" value="Genomic_DNA"/>
</dbReference>
<evidence type="ECO:0000256" key="2">
    <source>
        <dbReference type="SAM" id="Phobius"/>
    </source>
</evidence>
<organism evidence="4 5">
    <name type="scientific">Enterococcus saccharolyticus subsp. saccharolyticus ATCC 43076</name>
    <dbReference type="NCBI Taxonomy" id="1139996"/>
    <lineage>
        <taxon>Bacteria</taxon>
        <taxon>Bacillati</taxon>
        <taxon>Bacillota</taxon>
        <taxon>Bacilli</taxon>
        <taxon>Lactobacillales</taxon>
        <taxon>Enterococcaceae</taxon>
        <taxon>Enterococcus</taxon>
    </lineage>
</organism>
<dbReference type="Proteomes" id="UP000014136">
    <property type="component" value="Unassembled WGS sequence"/>
</dbReference>